<reference evidence="1" key="1">
    <citation type="journal article" date="2014" name="Front. Microbiol.">
        <title>High frequency of phylogenetically diverse reductive dehalogenase-homologous genes in deep subseafloor sedimentary metagenomes.</title>
        <authorList>
            <person name="Kawai M."/>
            <person name="Futagami T."/>
            <person name="Toyoda A."/>
            <person name="Takaki Y."/>
            <person name="Nishi S."/>
            <person name="Hori S."/>
            <person name="Arai W."/>
            <person name="Tsubouchi T."/>
            <person name="Morono Y."/>
            <person name="Uchiyama I."/>
            <person name="Ito T."/>
            <person name="Fujiyama A."/>
            <person name="Inagaki F."/>
            <person name="Takami H."/>
        </authorList>
    </citation>
    <scope>NUCLEOTIDE SEQUENCE</scope>
    <source>
        <strain evidence="1">Expedition CK06-06</strain>
    </source>
</reference>
<gene>
    <name evidence="1" type="ORF">S12H4_39180</name>
</gene>
<dbReference type="AlphaFoldDB" id="X1SYN8"/>
<protein>
    <submittedName>
        <fullName evidence="1">Uncharacterized protein</fullName>
    </submittedName>
</protein>
<accession>X1SYN8</accession>
<proteinExistence type="predicted"/>
<comment type="caution">
    <text evidence="1">The sequence shown here is derived from an EMBL/GenBank/DDBJ whole genome shotgun (WGS) entry which is preliminary data.</text>
</comment>
<evidence type="ECO:0000313" key="1">
    <source>
        <dbReference type="EMBL" id="GAI98192.1"/>
    </source>
</evidence>
<dbReference type="EMBL" id="BARW01023654">
    <property type="protein sequence ID" value="GAI98192.1"/>
    <property type="molecule type" value="Genomic_DNA"/>
</dbReference>
<name>X1SYN8_9ZZZZ</name>
<organism evidence="1">
    <name type="scientific">marine sediment metagenome</name>
    <dbReference type="NCBI Taxonomy" id="412755"/>
    <lineage>
        <taxon>unclassified sequences</taxon>
        <taxon>metagenomes</taxon>
        <taxon>ecological metagenomes</taxon>
    </lineage>
</organism>
<sequence length="60" mass="6873">MKPVCNVCEKEFVEGYLVIRKLNAEEVKVSAKKQKVIFLCQDCAYIEKKKFEEGVSEESG</sequence>